<keyword evidence="1" id="KW-0175">Coiled coil</keyword>
<feature type="coiled-coil region" evidence="1">
    <location>
        <begin position="37"/>
        <end position="71"/>
    </location>
</feature>
<accession>A0A926D222</accession>
<reference evidence="2" key="1">
    <citation type="submission" date="2020-08" db="EMBL/GenBank/DDBJ databases">
        <title>Genome public.</title>
        <authorList>
            <person name="Liu C."/>
            <person name="Sun Q."/>
        </authorList>
    </citation>
    <scope>NUCLEOTIDE SEQUENCE</scope>
    <source>
        <strain evidence="2">NSJ-44</strain>
    </source>
</reference>
<dbReference type="InterPro" id="IPR054688">
    <property type="entry name" value="CD1247_N"/>
</dbReference>
<organism evidence="2 3">
    <name type="scientific">Luoshenia tenuis</name>
    <dbReference type="NCBI Taxonomy" id="2763654"/>
    <lineage>
        <taxon>Bacteria</taxon>
        <taxon>Bacillati</taxon>
        <taxon>Bacillota</taxon>
        <taxon>Clostridia</taxon>
        <taxon>Christensenellales</taxon>
        <taxon>Christensenellaceae</taxon>
        <taxon>Luoshenia</taxon>
    </lineage>
</organism>
<proteinExistence type="predicted"/>
<name>A0A926D222_9FIRM</name>
<sequence length="118" mass="13124">MNTLKEKVAYLQGLAEGLKLDDSSKEGKILLGVLELLSDMSQTVSELEEDVEELEDYVDCIDDDLAALEEDEDDDFVEIVCPHCGETVYFDPDCLDDEDEPLCPSCGKALLEEDEDAQ</sequence>
<evidence type="ECO:0008006" key="4">
    <source>
        <dbReference type="Google" id="ProtNLM"/>
    </source>
</evidence>
<keyword evidence="3" id="KW-1185">Reference proteome</keyword>
<evidence type="ECO:0000256" key="1">
    <source>
        <dbReference type="SAM" id="Coils"/>
    </source>
</evidence>
<comment type="caution">
    <text evidence="2">The sequence shown here is derived from an EMBL/GenBank/DDBJ whole genome shotgun (WGS) entry which is preliminary data.</text>
</comment>
<evidence type="ECO:0000313" key="2">
    <source>
        <dbReference type="EMBL" id="MBC8528885.1"/>
    </source>
</evidence>
<gene>
    <name evidence="2" type="ORF">H8699_05550</name>
</gene>
<dbReference type="NCBIfam" id="NF045650">
    <property type="entry name" value="CD1247_Nterm"/>
    <property type="match status" value="1"/>
</dbReference>
<dbReference type="AlphaFoldDB" id="A0A926D222"/>
<protein>
    <recommendedName>
        <fullName evidence="4">TFIIB-type domain-containing protein</fullName>
    </recommendedName>
</protein>
<dbReference type="RefSeq" id="WP_147517882.1">
    <property type="nucleotide sequence ID" value="NZ_JACRSO010000002.1"/>
</dbReference>
<dbReference type="EMBL" id="JACRSO010000002">
    <property type="protein sequence ID" value="MBC8528885.1"/>
    <property type="molecule type" value="Genomic_DNA"/>
</dbReference>
<dbReference type="Proteomes" id="UP000654279">
    <property type="component" value="Unassembled WGS sequence"/>
</dbReference>
<evidence type="ECO:0000313" key="3">
    <source>
        <dbReference type="Proteomes" id="UP000654279"/>
    </source>
</evidence>